<dbReference type="Gene3D" id="3.40.50.1240">
    <property type="entry name" value="Phosphoglycerate mutase-like"/>
    <property type="match status" value="1"/>
</dbReference>
<evidence type="ECO:0000256" key="2">
    <source>
        <dbReference type="PIRSR" id="PIRSR613078-2"/>
    </source>
</evidence>
<reference evidence="3 4" key="1">
    <citation type="submission" date="2016-01" db="EMBL/GenBank/DDBJ databases">
        <title>Genome sequence of Clostridium neopropionicum X4, DSM-3847.</title>
        <authorList>
            <person name="Poehlein A."/>
            <person name="Beck M.H."/>
            <person name="Bengelsdorf F.R."/>
            <person name="Daniel R."/>
            <person name="Duerre P."/>
        </authorList>
    </citation>
    <scope>NUCLEOTIDE SEQUENCE [LARGE SCALE GENOMIC DNA]</scope>
    <source>
        <strain evidence="3 4">DSM-3847</strain>
    </source>
</reference>
<dbReference type="GO" id="GO:0005737">
    <property type="term" value="C:cytoplasm"/>
    <property type="evidence" value="ECO:0007669"/>
    <property type="project" value="TreeGrafter"/>
</dbReference>
<name>A0A136WDZ4_9FIRM</name>
<dbReference type="EMBL" id="LRVM01000006">
    <property type="protein sequence ID" value="KXL52559.1"/>
    <property type="molecule type" value="Genomic_DNA"/>
</dbReference>
<dbReference type="Pfam" id="PF00300">
    <property type="entry name" value="His_Phos_1"/>
    <property type="match status" value="1"/>
</dbReference>
<feature type="binding site" evidence="2">
    <location>
        <position position="62"/>
    </location>
    <ligand>
        <name>substrate</name>
    </ligand>
</feature>
<dbReference type="AlphaFoldDB" id="A0A136WDZ4"/>
<proteinExistence type="predicted"/>
<dbReference type="SMART" id="SM00855">
    <property type="entry name" value="PGAM"/>
    <property type="match status" value="1"/>
</dbReference>
<keyword evidence="3" id="KW-0378">Hydrolase</keyword>
<dbReference type="InterPro" id="IPR050275">
    <property type="entry name" value="PGM_Phosphatase"/>
</dbReference>
<dbReference type="Proteomes" id="UP000070539">
    <property type="component" value="Unassembled WGS sequence"/>
</dbReference>
<gene>
    <name evidence="3" type="primary">pspA_2</name>
    <name evidence="3" type="ORF">CLNEO_19680</name>
</gene>
<comment type="caution">
    <text evidence="3">The sequence shown here is derived from an EMBL/GenBank/DDBJ whole genome shotgun (WGS) entry which is preliminary data.</text>
</comment>
<dbReference type="PANTHER" id="PTHR48100:SF59">
    <property type="entry name" value="ADENOSYLCOBALAMIN_ALPHA-RIBAZOLE PHOSPHATASE"/>
    <property type="match status" value="1"/>
</dbReference>
<organism evidence="3 4">
    <name type="scientific">Anaerotignum neopropionicum</name>
    <dbReference type="NCBI Taxonomy" id="36847"/>
    <lineage>
        <taxon>Bacteria</taxon>
        <taxon>Bacillati</taxon>
        <taxon>Bacillota</taxon>
        <taxon>Clostridia</taxon>
        <taxon>Lachnospirales</taxon>
        <taxon>Anaerotignaceae</taxon>
        <taxon>Anaerotignum</taxon>
    </lineage>
</organism>
<dbReference type="STRING" id="36847.CLNEO_19680"/>
<dbReference type="InterPro" id="IPR001345">
    <property type="entry name" value="PG/BPGM_mutase_AS"/>
</dbReference>
<keyword evidence="4" id="KW-1185">Reference proteome</keyword>
<dbReference type="GO" id="GO:0016791">
    <property type="term" value="F:phosphatase activity"/>
    <property type="evidence" value="ECO:0007669"/>
    <property type="project" value="TreeGrafter"/>
</dbReference>
<dbReference type="EC" id="3.1.3.3" evidence="3"/>
<dbReference type="InterPro" id="IPR013078">
    <property type="entry name" value="His_Pase_superF_clade-1"/>
</dbReference>
<sequence>MKQEKTRLYLIRHGETEWNRGGRYQGWTDIELSEEGKWQAELLAKRFSYMPLDAIYVSPLKRAIATAEPIAKEKGLPLILDEHFKEINFGEWEGHTVEELTEKYGKPYTDFFDNPFDHTMPGEGSFHKVAERSMAGFEEILKKHRGERVAIVSHGGLLRVFMIKLLGLDLNMYRRMWLTNTSVSMIDITLDDNKFLMTLNDKAHLEMAELLKNG</sequence>
<feature type="binding site" evidence="2">
    <location>
        <begin position="12"/>
        <end position="19"/>
    </location>
    <ligand>
        <name>substrate</name>
    </ligand>
</feature>
<dbReference type="CDD" id="cd07067">
    <property type="entry name" value="HP_PGM_like"/>
    <property type="match status" value="1"/>
</dbReference>
<dbReference type="InterPro" id="IPR029033">
    <property type="entry name" value="His_PPase_superfam"/>
</dbReference>
<feature type="active site" description="Tele-phosphohistidine intermediate" evidence="1">
    <location>
        <position position="13"/>
    </location>
</feature>
<evidence type="ECO:0000313" key="4">
    <source>
        <dbReference type="Proteomes" id="UP000070539"/>
    </source>
</evidence>
<dbReference type="PANTHER" id="PTHR48100">
    <property type="entry name" value="BROAD-SPECIFICITY PHOSPHATASE YOR283W-RELATED"/>
    <property type="match status" value="1"/>
</dbReference>
<protein>
    <submittedName>
        <fullName evidence="3">Phosphoserine phosphatase 1</fullName>
        <ecNumber evidence="3">3.1.3.3</ecNumber>
    </submittedName>
</protein>
<dbReference type="RefSeq" id="WP_066088194.1">
    <property type="nucleotide sequence ID" value="NZ_LRVM01000006.1"/>
</dbReference>
<evidence type="ECO:0000313" key="3">
    <source>
        <dbReference type="EMBL" id="KXL52559.1"/>
    </source>
</evidence>
<accession>A0A136WDZ4</accession>
<dbReference type="OrthoDB" id="9781415at2"/>
<feature type="active site" description="Proton donor/acceptor" evidence="1">
    <location>
        <position position="86"/>
    </location>
</feature>
<dbReference type="PATRIC" id="fig|36847.3.peg.2315"/>
<dbReference type="PROSITE" id="PS00175">
    <property type="entry name" value="PG_MUTASE"/>
    <property type="match status" value="1"/>
</dbReference>
<dbReference type="SUPFAM" id="SSF53254">
    <property type="entry name" value="Phosphoglycerate mutase-like"/>
    <property type="match status" value="1"/>
</dbReference>
<evidence type="ECO:0000256" key="1">
    <source>
        <dbReference type="PIRSR" id="PIRSR613078-1"/>
    </source>
</evidence>